<name>A0ABS1DFV0_9PROT</name>
<dbReference type="InterPro" id="IPR005135">
    <property type="entry name" value="Endo/exonuclease/phosphatase"/>
</dbReference>
<proteinExistence type="predicted"/>
<dbReference type="Gene3D" id="3.60.10.10">
    <property type="entry name" value="Endonuclease/exonuclease/phosphatase"/>
    <property type="match status" value="1"/>
</dbReference>
<organism evidence="2 3">
    <name type="scientific">Rhodovibrio sodomensis</name>
    <dbReference type="NCBI Taxonomy" id="1088"/>
    <lineage>
        <taxon>Bacteria</taxon>
        <taxon>Pseudomonadati</taxon>
        <taxon>Pseudomonadota</taxon>
        <taxon>Alphaproteobacteria</taxon>
        <taxon>Rhodospirillales</taxon>
        <taxon>Rhodovibrionaceae</taxon>
        <taxon>Rhodovibrio</taxon>
    </lineage>
</organism>
<gene>
    <name evidence="2" type="ORF">CKO28_13850</name>
</gene>
<dbReference type="PANTHER" id="PTHR42834">
    <property type="entry name" value="ENDONUCLEASE/EXONUCLEASE/PHOSPHATASE FAMILY PROTEIN (AFU_ORTHOLOGUE AFUA_3G09210)"/>
    <property type="match status" value="1"/>
</dbReference>
<reference evidence="2 3" key="1">
    <citation type="journal article" date="2020" name="Microorganisms">
        <title>Osmotic Adaptation and Compatible Solute Biosynthesis of Phototrophic Bacteria as Revealed from Genome Analyses.</title>
        <authorList>
            <person name="Imhoff J.F."/>
            <person name="Rahn T."/>
            <person name="Kunzel S."/>
            <person name="Keller A."/>
            <person name="Neulinger S.C."/>
        </authorList>
    </citation>
    <scope>NUCLEOTIDE SEQUENCE [LARGE SCALE GENOMIC DNA]</scope>
    <source>
        <strain evidence="2 3">DSM 9895</strain>
    </source>
</reference>
<dbReference type="EMBL" id="NRRL01000039">
    <property type="protein sequence ID" value="MBK1669118.1"/>
    <property type="molecule type" value="Genomic_DNA"/>
</dbReference>
<keyword evidence="3" id="KW-1185">Reference proteome</keyword>
<accession>A0ABS1DFV0</accession>
<dbReference type="Pfam" id="PF03372">
    <property type="entry name" value="Exo_endo_phos"/>
    <property type="match status" value="1"/>
</dbReference>
<evidence type="ECO:0000259" key="1">
    <source>
        <dbReference type="Pfam" id="PF03372"/>
    </source>
</evidence>
<dbReference type="Proteomes" id="UP001296873">
    <property type="component" value="Unassembled WGS sequence"/>
</dbReference>
<sequence length="343" mass="38406">MATLRIATFNLENLAVEPDDDRDPTLDARIAVLRPALQRLDADVLCLQEIHGHRDGDSGPWRLEALDRLVEGTDYAAFHRAATWKTGDPANGAAYRRNLVTLSRYPVVAQQQYLNDLTPAPRWRPITAVDDAGNRPETRDYSWERPVLRARLDLSAVAGGGRQMDVINLHLKSKLPTAVPGQQETWYRWKTARGWAEGFYISSIKRVGQAIEVRALLDQLFEAAEADGEDAWIAVCGDLNADIESVPVRAIRGEVEDHGNPDLLGQVMVACERTVPDSKRFTLYHHGRGAMIDHILVSRPMIACYRDTQVHNELLHDESVGYAYDSKYPESDHAPVVAHFDLA</sequence>
<protein>
    <recommendedName>
        <fullName evidence="1">Endonuclease/exonuclease/phosphatase domain-containing protein</fullName>
    </recommendedName>
</protein>
<dbReference type="SUPFAM" id="SSF56219">
    <property type="entry name" value="DNase I-like"/>
    <property type="match status" value="1"/>
</dbReference>
<dbReference type="RefSeq" id="WP_200341446.1">
    <property type="nucleotide sequence ID" value="NZ_NRRL01000039.1"/>
</dbReference>
<dbReference type="PANTHER" id="PTHR42834:SF1">
    <property type="entry name" value="ENDONUCLEASE_EXONUCLEASE_PHOSPHATASE FAMILY PROTEIN (AFU_ORTHOLOGUE AFUA_3G09210)"/>
    <property type="match status" value="1"/>
</dbReference>
<evidence type="ECO:0000313" key="3">
    <source>
        <dbReference type="Proteomes" id="UP001296873"/>
    </source>
</evidence>
<feature type="domain" description="Endonuclease/exonuclease/phosphatase" evidence="1">
    <location>
        <begin position="7"/>
        <end position="310"/>
    </location>
</feature>
<dbReference type="InterPro" id="IPR036691">
    <property type="entry name" value="Endo/exonu/phosph_ase_sf"/>
</dbReference>
<evidence type="ECO:0000313" key="2">
    <source>
        <dbReference type="EMBL" id="MBK1669118.1"/>
    </source>
</evidence>
<comment type="caution">
    <text evidence="2">The sequence shown here is derived from an EMBL/GenBank/DDBJ whole genome shotgun (WGS) entry which is preliminary data.</text>
</comment>